<comment type="similarity">
    <text evidence="7">Belongs to the binding-protein-dependent transport system permease family.</text>
</comment>
<feature type="transmembrane region" description="Helical" evidence="7">
    <location>
        <begin position="100"/>
        <end position="121"/>
    </location>
</feature>
<evidence type="ECO:0000256" key="3">
    <source>
        <dbReference type="ARBA" id="ARBA00022475"/>
    </source>
</evidence>
<feature type="transmembrane region" description="Helical" evidence="7">
    <location>
        <begin position="288"/>
        <end position="309"/>
    </location>
</feature>
<dbReference type="PANTHER" id="PTHR30193:SF41">
    <property type="entry name" value="DIACETYLCHITOBIOSE UPTAKE SYSTEM PERMEASE PROTEIN NGCF"/>
    <property type="match status" value="1"/>
</dbReference>
<evidence type="ECO:0000256" key="2">
    <source>
        <dbReference type="ARBA" id="ARBA00022448"/>
    </source>
</evidence>
<evidence type="ECO:0000259" key="9">
    <source>
        <dbReference type="PROSITE" id="PS50928"/>
    </source>
</evidence>
<dbReference type="RefSeq" id="WP_377184769.1">
    <property type="nucleotide sequence ID" value="NZ_JBHUOG010000002.1"/>
</dbReference>
<comment type="subcellular location">
    <subcellularLocation>
        <location evidence="1 7">Cell membrane</location>
        <topology evidence="1 7">Multi-pass membrane protein</topology>
    </subcellularLocation>
</comment>
<dbReference type="CDD" id="cd06261">
    <property type="entry name" value="TM_PBP2"/>
    <property type="match status" value="1"/>
</dbReference>
<proteinExistence type="inferred from homology"/>
<dbReference type="Gene3D" id="1.10.3720.10">
    <property type="entry name" value="MetI-like"/>
    <property type="match status" value="1"/>
</dbReference>
<evidence type="ECO:0000256" key="5">
    <source>
        <dbReference type="ARBA" id="ARBA00022989"/>
    </source>
</evidence>
<feature type="domain" description="ABC transmembrane type-1" evidence="9">
    <location>
        <begin position="95"/>
        <end position="309"/>
    </location>
</feature>
<gene>
    <name evidence="10" type="ORF">ACFS27_15995</name>
</gene>
<dbReference type="Pfam" id="PF00528">
    <property type="entry name" value="BPD_transp_1"/>
    <property type="match status" value="1"/>
</dbReference>
<name>A0ABW5VUV3_9MICO</name>
<evidence type="ECO:0000256" key="1">
    <source>
        <dbReference type="ARBA" id="ARBA00004651"/>
    </source>
</evidence>
<feature type="transmembrane region" description="Helical" evidence="7">
    <location>
        <begin position="133"/>
        <end position="153"/>
    </location>
</feature>
<dbReference type="PANTHER" id="PTHR30193">
    <property type="entry name" value="ABC TRANSPORTER PERMEASE PROTEIN"/>
    <property type="match status" value="1"/>
</dbReference>
<dbReference type="InterPro" id="IPR000515">
    <property type="entry name" value="MetI-like"/>
</dbReference>
<evidence type="ECO:0000313" key="10">
    <source>
        <dbReference type="EMBL" id="MFD2795061.1"/>
    </source>
</evidence>
<accession>A0ABW5VUV3</accession>
<keyword evidence="3" id="KW-1003">Cell membrane</keyword>
<keyword evidence="4 7" id="KW-0812">Transmembrane</keyword>
<sequence>MTATTVAHGAQHRPTRAPAPRTPPTRDRPSAGSGGRAPYLFIAPFYVLYTLFMILPVGAALVLSLTEWVGLGAPLFVGADNYAQLAGDTSFHTALLNTGVYVLVSVLITVPCALFIAQALNAEGLRARDAFRVAYFVPMVLSPIVIALVYGLLLDTSYGVLNSVLFALFGTPPLDWLGDPTLAKVAISFVLVWRWVGYLTIFFLAALQNVPKELYEAAELDGAGPARRFTAVTLPAIKPVSSFVIVTSFIGAAQIFDEPYLLTKGGPGEATLSVSMFVYRAAFERQQFGYAAAAGVVLFVVVFGVSRLLNRLLGIGSAS</sequence>
<evidence type="ECO:0000256" key="7">
    <source>
        <dbReference type="RuleBase" id="RU363032"/>
    </source>
</evidence>
<feature type="region of interest" description="Disordered" evidence="8">
    <location>
        <begin position="1"/>
        <end position="33"/>
    </location>
</feature>
<feature type="transmembrane region" description="Helical" evidence="7">
    <location>
        <begin position="185"/>
        <end position="207"/>
    </location>
</feature>
<protein>
    <submittedName>
        <fullName evidence="10">Carbohydrate ABC transporter permease</fullName>
    </submittedName>
</protein>
<dbReference type="EMBL" id="JBHUOG010000002">
    <property type="protein sequence ID" value="MFD2795061.1"/>
    <property type="molecule type" value="Genomic_DNA"/>
</dbReference>
<evidence type="ECO:0000256" key="4">
    <source>
        <dbReference type="ARBA" id="ARBA00022692"/>
    </source>
</evidence>
<keyword evidence="11" id="KW-1185">Reference proteome</keyword>
<keyword evidence="2 7" id="KW-0813">Transport</keyword>
<keyword evidence="5 7" id="KW-1133">Transmembrane helix</keyword>
<organism evidence="10 11">
    <name type="scientific">Promicromonospora vindobonensis</name>
    <dbReference type="NCBI Taxonomy" id="195748"/>
    <lineage>
        <taxon>Bacteria</taxon>
        <taxon>Bacillati</taxon>
        <taxon>Actinomycetota</taxon>
        <taxon>Actinomycetes</taxon>
        <taxon>Micrococcales</taxon>
        <taxon>Promicromonosporaceae</taxon>
        <taxon>Promicromonospora</taxon>
    </lineage>
</organism>
<evidence type="ECO:0000313" key="11">
    <source>
        <dbReference type="Proteomes" id="UP001597479"/>
    </source>
</evidence>
<reference evidence="11" key="1">
    <citation type="journal article" date="2019" name="Int. J. Syst. Evol. Microbiol.">
        <title>The Global Catalogue of Microorganisms (GCM) 10K type strain sequencing project: providing services to taxonomists for standard genome sequencing and annotation.</title>
        <authorList>
            <consortium name="The Broad Institute Genomics Platform"/>
            <consortium name="The Broad Institute Genome Sequencing Center for Infectious Disease"/>
            <person name="Wu L."/>
            <person name="Ma J."/>
        </authorList>
    </citation>
    <scope>NUCLEOTIDE SEQUENCE [LARGE SCALE GENOMIC DNA]</scope>
    <source>
        <strain evidence="11">CCM 7044</strain>
    </source>
</reference>
<dbReference type="InterPro" id="IPR051393">
    <property type="entry name" value="ABC_transporter_permease"/>
</dbReference>
<dbReference type="SUPFAM" id="SSF161098">
    <property type="entry name" value="MetI-like"/>
    <property type="match status" value="1"/>
</dbReference>
<dbReference type="PROSITE" id="PS50928">
    <property type="entry name" value="ABC_TM1"/>
    <property type="match status" value="1"/>
</dbReference>
<evidence type="ECO:0000256" key="6">
    <source>
        <dbReference type="ARBA" id="ARBA00023136"/>
    </source>
</evidence>
<comment type="caution">
    <text evidence="10">The sequence shown here is derived from an EMBL/GenBank/DDBJ whole genome shotgun (WGS) entry which is preliminary data.</text>
</comment>
<feature type="transmembrane region" description="Helical" evidence="7">
    <location>
        <begin position="39"/>
        <end position="65"/>
    </location>
</feature>
<evidence type="ECO:0000256" key="8">
    <source>
        <dbReference type="SAM" id="MobiDB-lite"/>
    </source>
</evidence>
<keyword evidence="6 7" id="KW-0472">Membrane</keyword>
<dbReference type="InterPro" id="IPR035906">
    <property type="entry name" value="MetI-like_sf"/>
</dbReference>
<dbReference type="Proteomes" id="UP001597479">
    <property type="component" value="Unassembled WGS sequence"/>
</dbReference>